<keyword evidence="4 8" id="KW-0547">Nucleotide-binding</keyword>
<dbReference type="GO" id="GO:0005524">
    <property type="term" value="F:ATP binding"/>
    <property type="evidence" value="ECO:0007669"/>
    <property type="project" value="UniProtKB-UniRule"/>
</dbReference>
<dbReference type="InterPro" id="IPR029047">
    <property type="entry name" value="HSP70_peptide-bd_sf"/>
</dbReference>
<dbReference type="InterPro" id="IPR018181">
    <property type="entry name" value="Heat_shock_70_CS"/>
</dbReference>
<dbReference type="FunFam" id="3.90.640.10:FF:000003">
    <property type="entry name" value="Molecular chaperone DnaK"/>
    <property type="match status" value="1"/>
</dbReference>
<dbReference type="SUPFAM" id="SSF53067">
    <property type="entry name" value="Actin-like ATPase domain"/>
    <property type="match status" value="2"/>
</dbReference>
<keyword evidence="10" id="KW-0175">Coiled coil</keyword>
<dbReference type="Gene3D" id="3.90.640.10">
    <property type="entry name" value="Actin, Chain A, domain 4"/>
    <property type="match status" value="1"/>
</dbReference>
<dbReference type="PROSITE" id="PS00297">
    <property type="entry name" value="HSP70_1"/>
    <property type="match status" value="1"/>
</dbReference>
<dbReference type="NCBIfam" id="NF003520">
    <property type="entry name" value="PRK05183.1"/>
    <property type="match status" value="1"/>
</dbReference>
<evidence type="ECO:0000313" key="12">
    <source>
        <dbReference type="EMBL" id="EKE87790.1"/>
    </source>
</evidence>
<evidence type="ECO:0000256" key="9">
    <source>
        <dbReference type="RuleBase" id="RU003322"/>
    </source>
</evidence>
<dbReference type="InterPro" id="IPR043129">
    <property type="entry name" value="ATPase_NBD"/>
</dbReference>
<comment type="induction">
    <text evidence="8">By stress conditions e.g. heat shock.</text>
</comment>
<dbReference type="HAMAP" id="MF_00332">
    <property type="entry name" value="DnaK"/>
    <property type="match status" value="1"/>
</dbReference>
<evidence type="ECO:0000256" key="2">
    <source>
        <dbReference type="ARBA" id="ARBA00014415"/>
    </source>
</evidence>
<evidence type="ECO:0000256" key="4">
    <source>
        <dbReference type="ARBA" id="ARBA00022741"/>
    </source>
</evidence>
<dbReference type="InterPro" id="IPR013126">
    <property type="entry name" value="Hsp_70_fam"/>
</dbReference>
<dbReference type="PANTHER" id="PTHR19375">
    <property type="entry name" value="HEAT SHOCK PROTEIN 70KDA"/>
    <property type="match status" value="1"/>
</dbReference>
<dbReference type="FunFam" id="1.20.1270.10:FF:000001">
    <property type="entry name" value="Molecular chaperone DnaK"/>
    <property type="match status" value="1"/>
</dbReference>
<keyword evidence="3 8" id="KW-0597">Phosphoprotein</keyword>
<dbReference type="Gene3D" id="3.30.420.40">
    <property type="match status" value="2"/>
</dbReference>
<dbReference type="FunFam" id="3.30.420.40:FF:000004">
    <property type="entry name" value="Molecular chaperone DnaK"/>
    <property type="match status" value="1"/>
</dbReference>
<dbReference type="PROSITE" id="PS01036">
    <property type="entry name" value="HSP70_3"/>
    <property type="match status" value="1"/>
</dbReference>
<proteinExistence type="evidence at transcript level"/>
<protein>
    <recommendedName>
        <fullName evidence="2 8">Chaperone protein DnaK</fullName>
    </recommendedName>
    <alternativeName>
        <fullName evidence="8">HSP70</fullName>
    </alternativeName>
    <alternativeName>
        <fullName evidence="8">Heat shock 70 kDa protein</fullName>
    </alternativeName>
    <alternativeName>
        <fullName evidence="8">Heat shock protein 70</fullName>
    </alternativeName>
</protein>
<evidence type="ECO:0000256" key="6">
    <source>
        <dbReference type="ARBA" id="ARBA00023016"/>
    </source>
</evidence>
<dbReference type="Gene3D" id="2.60.34.10">
    <property type="entry name" value="Substrate Binding Domain Of DNAk, Chain A, domain 1"/>
    <property type="match status" value="1"/>
</dbReference>
<name>K2LCZ7_HELPX</name>
<gene>
    <name evidence="8 12" type="primary">dnaK</name>
    <name evidence="12" type="ORF">OUI_0110</name>
</gene>
<dbReference type="PROSITE" id="PS00329">
    <property type="entry name" value="HSP70_2"/>
    <property type="match status" value="1"/>
</dbReference>
<dbReference type="CDD" id="cd10234">
    <property type="entry name" value="ASKHA_NBD_HSP70_DnaK-like"/>
    <property type="match status" value="1"/>
</dbReference>
<dbReference type="PRINTS" id="PR00301">
    <property type="entry name" value="HEATSHOCK70"/>
</dbReference>
<dbReference type="InterPro" id="IPR029048">
    <property type="entry name" value="HSP70_C_sf"/>
</dbReference>
<evidence type="ECO:0000256" key="10">
    <source>
        <dbReference type="SAM" id="Coils"/>
    </source>
</evidence>
<dbReference type="InterPro" id="IPR012725">
    <property type="entry name" value="Chaperone_DnaK"/>
</dbReference>
<accession>K2LCZ7</accession>
<dbReference type="PATRIC" id="fig|1145113.3.peg.109"/>
<feature type="region of interest" description="Disordered" evidence="11">
    <location>
        <begin position="597"/>
        <end position="620"/>
    </location>
</feature>
<dbReference type="RefSeq" id="WP_000521028.1">
    <property type="nucleotide sequence ID" value="NZ_AMOT01000001.1"/>
</dbReference>
<dbReference type="GO" id="GO:0051082">
    <property type="term" value="F:unfolded protein binding"/>
    <property type="evidence" value="ECO:0007669"/>
    <property type="project" value="InterPro"/>
</dbReference>
<dbReference type="AlphaFoldDB" id="K2LCZ7"/>
<evidence type="ECO:0000256" key="5">
    <source>
        <dbReference type="ARBA" id="ARBA00022840"/>
    </source>
</evidence>
<dbReference type="NCBIfam" id="NF001413">
    <property type="entry name" value="PRK00290.1"/>
    <property type="match status" value="1"/>
</dbReference>
<comment type="similarity">
    <text evidence="1 8 9">Belongs to the heat shock protein 70 family.</text>
</comment>
<dbReference type="SUPFAM" id="SSF100920">
    <property type="entry name" value="Heat shock protein 70kD (HSP70), peptide-binding domain"/>
    <property type="match status" value="1"/>
</dbReference>
<sequence>MGKVIGIDLGTTNSAMAVYEGNEAKIIANKEGKNTTPSIVAFTDKGEILVGESAKRQAVTNPEKTIYSIKRIMGLMFNEDKAKEAEKRLPYKIVDRNGACAIEISGKVYTPQEISAKILMKLKEDAESYLGESVTEAVITVPAYFNDSQRKATKEAGTIAGLNVLRIINEPTSAALAYGLDKKESEKIMVYDLGGGTFDVTVLETGDNVVEVLATGGDAFLGGDDFDNRVIDFLASEFKSETGIEIKNDVMALQRLKEAAENAKKELSSAMETEINLPFITADATGPKHLVKKLTRAKFESLTEDLVEETISKIESVIKDAGLTKNEISEVVMVGGSTRIPKVQERVKAFINKDLNKSVNPDEVVAVGASIQGGVLKGDVKDVLLLDVTPLSLGIETLGGVMTKVIDRGTTIPAKKSQVFSTAEDNQPAVSIMVLQGERELARDNKSLGKFDLQGIAPAPRGVPQIEVTFDIDANGILTVSAQDKNTGKSQEIKISGSSGLSDSEIEKMVKDAELHKEEDARKKEVIEARNHADSLAHQTQKSLDEHKTNLNENDANEIQNAINALKDCIKNDNATKAELEDKTKLLAQAAQKLGEAMANKNNAEQPKKKDDDVIDAEVE</sequence>
<evidence type="ECO:0000256" key="3">
    <source>
        <dbReference type="ARBA" id="ARBA00022553"/>
    </source>
</evidence>
<feature type="coiled-coil region" evidence="10">
    <location>
        <begin position="246"/>
        <end position="277"/>
    </location>
</feature>
<organism evidence="12 13">
    <name type="scientific">Helicobacter pylori R036d</name>
    <dbReference type="NCBI Taxonomy" id="1145113"/>
    <lineage>
        <taxon>Bacteria</taxon>
        <taxon>Pseudomonadati</taxon>
        <taxon>Campylobacterota</taxon>
        <taxon>Epsilonproteobacteria</taxon>
        <taxon>Campylobacterales</taxon>
        <taxon>Helicobacteraceae</taxon>
        <taxon>Helicobacter</taxon>
    </lineage>
</organism>
<keyword evidence="6 8" id="KW-0346">Stress response</keyword>
<comment type="caution">
    <text evidence="12">The sequence shown here is derived from an EMBL/GenBank/DDBJ whole genome shotgun (WGS) entry which is preliminary data.</text>
</comment>
<dbReference type="NCBIfam" id="TIGR02350">
    <property type="entry name" value="prok_dnaK"/>
    <property type="match status" value="1"/>
</dbReference>
<keyword evidence="5 8" id="KW-0067">ATP-binding</keyword>
<dbReference type="GO" id="GO:0140662">
    <property type="term" value="F:ATP-dependent protein folding chaperone"/>
    <property type="evidence" value="ECO:0007669"/>
    <property type="project" value="InterPro"/>
</dbReference>
<evidence type="ECO:0000313" key="13">
    <source>
        <dbReference type="Proteomes" id="UP000006759"/>
    </source>
</evidence>
<dbReference type="EMBL" id="AMOT01000001">
    <property type="protein sequence ID" value="EKE87790.1"/>
    <property type="molecule type" value="Genomic_DNA"/>
</dbReference>
<evidence type="ECO:0000256" key="1">
    <source>
        <dbReference type="ARBA" id="ARBA00007381"/>
    </source>
</evidence>
<feature type="modified residue" description="Phosphothreonine; by autocatalysis" evidence="8">
    <location>
        <position position="197"/>
    </location>
</feature>
<evidence type="ECO:0000256" key="7">
    <source>
        <dbReference type="ARBA" id="ARBA00023186"/>
    </source>
</evidence>
<comment type="function">
    <text evidence="8">Acts as a chaperone.</text>
</comment>
<reference evidence="12 13" key="1">
    <citation type="submission" date="2012-08" db="EMBL/GenBank/DDBJ databases">
        <title>Comparative Sequence Analysis of H. pylori isolates.</title>
        <authorList>
            <person name="Blanchard T.G."/>
            <person name="Czinn S.J."/>
            <person name="McCracken C.M."/>
            <person name="Abolude K.A."/>
            <person name="Shefchek K.S."/>
            <person name="Maroo A.M."/>
            <person name="Santana-Cruz I.S."/>
            <person name="Tallon L.J."/>
            <person name="Ficke F.W.F."/>
        </authorList>
    </citation>
    <scope>NUCLEOTIDE SEQUENCE [LARGE SCALE GENOMIC DNA]</scope>
    <source>
        <strain evidence="12 13">R036d</strain>
    </source>
</reference>
<evidence type="ECO:0000256" key="11">
    <source>
        <dbReference type="SAM" id="MobiDB-lite"/>
    </source>
</evidence>
<dbReference type="Pfam" id="PF00012">
    <property type="entry name" value="HSP70"/>
    <property type="match status" value="1"/>
</dbReference>
<dbReference type="Proteomes" id="UP000006759">
    <property type="component" value="Unassembled WGS sequence"/>
</dbReference>
<dbReference type="Gene3D" id="1.20.1270.10">
    <property type="match status" value="1"/>
</dbReference>
<evidence type="ECO:0000256" key="8">
    <source>
        <dbReference type="HAMAP-Rule" id="MF_00332"/>
    </source>
</evidence>
<dbReference type="SUPFAM" id="SSF100934">
    <property type="entry name" value="Heat shock protein 70kD (HSP70), C-terminal subdomain"/>
    <property type="match status" value="1"/>
</dbReference>
<dbReference type="FunFam" id="2.60.34.10:FF:000014">
    <property type="entry name" value="Chaperone protein DnaK HSP70"/>
    <property type="match status" value="1"/>
</dbReference>
<keyword evidence="7 8" id="KW-0143">Chaperone</keyword>